<accession>A0A8D8QT26</accession>
<dbReference type="EMBL" id="HBUF01096971">
    <property type="protein sequence ID" value="CAG6637121.1"/>
    <property type="molecule type" value="Transcribed_RNA"/>
</dbReference>
<organism evidence="1">
    <name type="scientific">Cacopsylla melanoneura</name>
    <dbReference type="NCBI Taxonomy" id="428564"/>
    <lineage>
        <taxon>Eukaryota</taxon>
        <taxon>Metazoa</taxon>
        <taxon>Ecdysozoa</taxon>
        <taxon>Arthropoda</taxon>
        <taxon>Hexapoda</taxon>
        <taxon>Insecta</taxon>
        <taxon>Pterygota</taxon>
        <taxon>Neoptera</taxon>
        <taxon>Paraneoptera</taxon>
        <taxon>Hemiptera</taxon>
        <taxon>Sternorrhyncha</taxon>
        <taxon>Psylloidea</taxon>
        <taxon>Psyllidae</taxon>
        <taxon>Psyllinae</taxon>
        <taxon>Cacopsylla</taxon>
    </lineage>
</organism>
<proteinExistence type="predicted"/>
<protein>
    <submittedName>
        <fullName evidence="1">Uncharacterized protein</fullName>
    </submittedName>
</protein>
<sequence length="100" mass="10875">MFSAMKSVVEQIQSVHRLSRALTANAWILAPTQRVERMPSAESTITIGHAVTVPKHTLETHRSGASDPNVCPTTSAPPTWRVSISVAQILVIAHPVRSVR</sequence>
<evidence type="ECO:0000313" key="1">
    <source>
        <dbReference type="EMBL" id="CAG6637121.1"/>
    </source>
</evidence>
<dbReference type="AlphaFoldDB" id="A0A8D8QT26"/>
<dbReference type="EMBL" id="HBUF01096968">
    <property type="protein sequence ID" value="CAG6637111.1"/>
    <property type="molecule type" value="Transcribed_RNA"/>
</dbReference>
<reference evidence="1" key="1">
    <citation type="submission" date="2021-05" db="EMBL/GenBank/DDBJ databases">
        <authorList>
            <person name="Alioto T."/>
            <person name="Alioto T."/>
            <person name="Gomez Garrido J."/>
        </authorList>
    </citation>
    <scope>NUCLEOTIDE SEQUENCE</scope>
</reference>
<name>A0A8D8QT26_9HEMI</name>
<dbReference type="EMBL" id="HBUF01096970">
    <property type="protein sequence ID" value="CAG6637117.1"/>
    <property type="molecule type" value="Transcribed_RNA"/>
</dbReference>
<dbReference type="EMBL" id="HBUF01096969">
    <property type="protein sequence ID" value="CAG6637114.1"/>
    <property type="molecule type" value="Transcribed_RNA"/>
</dbReference>